<organism evidence="2 3">
    <name type="scientific">Pseudonocardia endophytica</name>
    <dbReference type="NCBI Taxonomy" id="401976"/>
    <lineage>
        <taxon>Bacteria</taxon>
        <taxon>Bacillati</taxon>
        <taxon>Actinomycetota</taxon>
        <taxon>Actinomycetes</taxon>
        <taxon>Pseudonocardiales</taxon>
        <taxon>Pseudonocardiaceae</taxon>
        <taxon>Pseudonocardia</taxon>
    </lineage>
</organism>
<evidence type="ECO:0000313" key="2">
    <source>
        <dbReference type="EMBL" id="TCK21283.1"/>
    </source>
</evidence>
<accession>A0A4R1HK44</accession>
<dbReference type="PANTHER" id="PTHR43433">
    <property type="entry name" value="HYDROLASE, ALPHA/BETA FOLD FAMILY PROTEIN"/>
    <property type="match status" value="1"/>
</dbReference>
<dbReference type="AlphaFoldDB" id="A0A4R1HK44"/>
<evidence type="ECO:0000313" key="3">
    <source>
        <dbReference type="Proteomes" id="UP000295560"/>
    </source>
</evidence>
<feature type="domain" description="AB hydrolase-1" evidence="1">
    <location>
        <begin position="48"/>
        <end position="162"/>
    </location>
</feature>
<dbReference type="SUPFAM" id="SSF53474">
    <property type="entry name" value="alpha/beta-Hydrolases"/>
    <property type="match status" value="1"/>
</dbReference>
<dbReference type="InterPro" id="IPR029058">
    <property type="entry name" value="AB_hydrolase_fold"/>
</dbReference>
<dbReference type="Proteomes" id="UP000295560">
    <property type="component" value="Unassembled WGS sequence"/>
</dbReference>
<gene>
    <name evidence="2" type="ORF">EV378_5264</name>
</gene>
<reference evidence="2 3" key="1">
    <citation type="submission" date="2019-03" db="EMBL/GenBank/DDBJ databases">
        <title>Sequencing the genomes of 1000 actinobacteria strains.</title>
        <authorList>
            <person name="Klenk H.-P."/>
        </authorList>
    </citation>
    <scope>NUCLEOTIDE SEQUENCE [LARGE SCALE GENOMIC DNA]</scope>
    <source>
        <strain evidence="2 3">DSM 44969</strain>
    </source>
</reference>
<dbReference type="OrthoDB" id="3253328at2"/>
<dbReference type="Pfam" id="PF00561">
    <property type="entry name" value="Abhydrolase_1"/>
    <property type="match status" value="1"/>
</dbReference>
<dbReference type="InterPro" id="IPR000073">
    <property type="entry name" value="AB_hydrolase_1"/>
</dbReference>
<dbReference type="EMBL" id="SMFZ01000002">
    <property type="protein sequence ID" value="TCK21283.1"/>
    <property type="molecule type" value="Genomic_DNA"/>
</dbReference>
<keyword evidence="2" id="KW-0378">Hydrolase</keyword>
<name>A0A4R1HK44_PSEEN</name>
<comment type="caution">
    <text evidence="2">The sequence shown here is derived from an EMBL/GenBank/DDBJ whole genome shotgun (WGS) entry which is preliminary data.</text>
</comment>
<dbReference type="PANTHER" id="PTHR43433:SF5">
    <property type="entry name" value="AB HYDROLASE-1 DOMAIN-CONTAINING PROTEIN"/>
    <property type="match status" value="1"/>
</dbReference>
<keyword evidence="3" id="KW-1185">Reference proteome</keyword>
<dbReference type="GO" id="GO:0016787">
    <property type="term" value="F:hydrolase activity"/>
    <property type="evidence" value="ECO:0007669"/>
    <property type="project" value="UniProtKB-KW"/>
</dbReference>
<evidence type="ECO:0000259" key="1">
    <source>
        <dbReference type="Pfam" id="PF00561"/>
    </source>
</evidence>
<dbReference type="Gene3D" id="3.40.50.1820">
    <property type="entry name" value="alpha/beta hydrolase"/>
    <property type="match status" value="1"/>
</dbReference>
<proteinExistence type="predicted"/>
<dbReference type="RefSeq" id="WP_132430048.1">
    <property type="nucleotide sequence ID" value="NZ_SMFZ01000002.1"/>
</dbReference>
<sequence length="411" mass="43240">MARSTVETWSGLARSEVARGGGAVERPAGPDARLLVRWVRTAPRADLPPVLAIPGGPGLASVLPYRALRRRATRRGLDLIMVEHRGIGLSRRDLDGTDLAVEHVTVTDAVDDLAAVLDAAGVARAVVYGSSYGTYLAQAFGVRHPDRVAGMVLDSPMLSVVDDLATVRAHLRRLLWDGLDPDTARSAALLRRMVSDGVVAADEIGLPVQIAYEFGGPALLARLLGTRSRRGAGLTWREIVRIGTSEVDGPGRPLVYEPDLVRGIAFGELGFGLPPDGHPLDPQRAFAGAARDAPEFAGEPFDLPDALGSFAWPLAVVSGDRDLRTPRPIAERIVGLAQDAVLVPLSATGHSALDTHHLAALEIAGRVAAGEHRTLPGDAATIAASPRRGASGLLGPLVSTGLAVDRLRPAR</sequence>
<protein>
    <submittedName>
        <fullName evidence="2">Alpha/beta hydrolase family protein</fullName>
    </submittedName>
</protein>
<dbReference type="InterPro" id="IPR050471">
    <property type="entry name" value="AB_hydrolase"/>
</dbReference>